<evidence type="ECO:0000256" key="4">
    <source>
        <dbReference type="ARBA" id="ARBA00011738"/>
    </source>
</evidence>
<dbReference type="InterPro" id="IPR027939">
    <property type="entry name" value="NMT1/THI5"/>
</dbReference>
<dbReference type="InterPro" id="IPR015168">
    <property type="entry name" value="SsuA/THI5"/>
</dbReference>
<evidence type="ECO:0000256" key="11">
    <source>
        <dbReference type="ARBA" id="ARBA00048179"/>
    </source>
</evidence>
<name>A0ABT6TH21_9BACL</name>
<keyword evidence="9" id="KW-0408">Iron</keyword>
<comment type="function">
    <text evidence="1">Responsible for the formation of the pyrimidine heterocycle in the thiamine biosynthesis pathway. Catalyzes the formation of hydroxymethylpyrimidine phosphate (HMP-P) from histidine and pyridoxal phosphate (PLP). The protein uses PLP and the active site histidine to form HMP-P, generating an inactive enzyme. The enzyme can only undergo a single turnover, which suggests it is a suicide enzyme.</text>
</comment>
<dbReference type="SUPFAM" id="SSF53850">
    <property type="entry name" value="Periplasmic binding protein-like II"/>
    <property type="match status" value="1"/>
</dbReference>
<keyword evidence="15" id="KW-1185">Reference proteome</keyword>
<evidence type="ECO:0000313" key="14">
    <source>
        <dbReference type="EMBL" id="MDI4645886.1"/>
    </source>
</evidence>
<keyword evidence="7" id="KW-0663">Pyridoxal phosphate</keyword>
<evidence type="ECO:0000256" key="6">
    <source>
        <dbReference type="ARBA" id="ARBA00022723"/>
    </source>
</evidence>
<dbReference type="Proteomes" id="UP001161691">
    <property type="component" value="Unassembled WGS sequence"/>
</dbReference>
<dbReference type="PANTHER" id="PTHR31528:SF1">
    <property type="entry name" value="4-AMINO-5-HYDROXYMETHYL-2-METHYLPYRIMIDINE PHOSPHATE SYNTHASE THI11-RELATED"/>
    <property type="match status" value="1"/>
</dbReference>
<dbReference type="Pfam" id="PF09084">
    <property type="entry name" value="NMT1"/>
    <property type="match status" value="1"/>
</dbReference>
<keyword evidence="8" id="KW-0784">Thiamine biosynthesis</keyword>
<protein>
    <recommendedName>
        <fullName evidence="10">Thiamine pyrimidine synthase</fullName>
    </recommendedName>
</protein>
<comment type="pathway">
    <text evidence="2">Cofactor biosynthesis; thiamine diphosphate biosynthesis.</text>
</comment>
<proteinExistence type="inferred from homology"/>
<evidence type="ECO:0000256" key="8">
    <source>
        <dbReference type="ARBA" id="ARBA00022977"/>
    </source>
</evidence>
<dbReference type="Gene3D" id="3.40.190.10">
    <property type="entry name" value="Periplasmic binding protein-like II"/>
    <property type="match status" value="2"/>
</dbReference>
<comment type="caution">
    <text evidence="14">The sequence shown here is derived from an EMBL/GenBank/DDBJ whole genome shotgun (WGS) entry which is preliminary data.</text>
</comment>
<sequence>MRKVNGKWMSVLLLSSVVAIAGCGSNTAGNSAGGSNQSGAGDAAPSATAATSAAASTASADAGTKDLKKVVVRLKWINQAQFAGFYIAKEKGYYKDAGLDVDIRPGGSDFPSVQMVSSGSEDFGVTGADQILMSREKGAPVVALSVIYRSSPFVLFTLKSSGITSMKDLEGQKVGVKLGGNEELTYRAMVNKAGIKAKSISEMPVKYDLSPLLTGQVKAWPGYVINEVIAAQEQGQEVNVIYPSDYGINFYADTLFTTEKMIKKDPETVKGFVQATMKGWDYAINHPDEAAQVTVQYGDQLNIEHETKMMNASIPLLEADKGSLGLMEESEWSTLQDSLIDIGFLKKKQDLPAAFTNEFIQQ</sequence>
<evidence type="ECO:0000256" key="5">
    <source>
        <dbReference type="ARBA" id="ARBA00022679"/>
    </source>
</evidence>
<evidence type="ECO:0000259" key="13">
    <source>
        <dbReference type="Pfam" id="PF09084"/>
    </source>
</evidence>
<evidence type="ECO:0000256" key="9">
    <source>
        <dbReference type="ARBA" id="ARBA00023004"/>
    </source>
</evidence>
<organism evidence="14 15">
    <name type="scientific">Cohnella hashimotonis</name>
    <dbReference type="NCBI Taxonomy" id="2826895"/>
    <lineage>
        <taxon>Bacteria</taxon>
        <taxon>Bacillati</taxon>
        <taxon>Bacillota</taxon>
        <taxon>Bacilli</taxon>
        <taxon>Bacillales</taxon>
        <taxon>Paenibacillaceae</taxon>
        <taxon>Cohnella</taxon>
    </lineage>
</organism>
<comment type="catalytic activity">
    <reaction evidence="11">
        <text>N(6)-(pyridoxal phosphate)-L-lysyl-[4-amino-5-hydroxymethyl-2-methylpyrimidine phosphate synthase] + L-histidyl-[4-amino-5-hydroxymethyl-2-methylpyrimidine phosphate synthase] + 2 Fe(3+) + 4 H2O = L-lysyl-[4-amino-5-hydroxymethyl-2-methylpyrimidine phosphate synthase] + (2S)-2-amino-5-hydroxy-4-oxopentanoyl-[4-amino-5-hydroxymethyl-2-methylpyrimidine phosphate synthase] + 4-amino-2-methyl-5-(phosphooxymethyl)pyrimidine + 3-oxopropanoate + 2 Fe(2+) + 2 H(+)</text>
        <dbReference type="Rhea" id="RHEA:65756"/>
        <dbReference type="Rhea" id="RHEA-COMP:16892"/>
        <dbReference type="Rhea" id="RHEA-COMP:16893"/>
        <dbReference type="Rhea" id="RHEA-COMP:16894"/>
        <dbReference type="Rhea" id="RHEA-COMP:16895"/>
        <dbReference type="ChEBI" id="CHEBI:15377"/>
        <dbReference type="ChEBI" id="CHEBI:15378"/>
        <dbReference type="ChEBI" id="CHEBI:29033"/>
        <dbReference type="ChEBI" id="CHEBI:29034"/>
        <dbReference type="ChEBI" id="CHEBI:29969"/>
        <dbReference type="ChEBI" id="CHEBI:29979"/>
        <dbReference type="ChEBI" id="CHEBI:33190"/>
        <dbReference type="ChEBI" id="CHEBI:58354"/>
        <dbReference type="ChEBI" id="CHEBI:143915"/>
        <dbReference type="ChEBI" id="CHEBI:157692"/>
    </reaction>
    <physiologicalReaction direction="left-to-right" evidence="11">
        <dbReference type="Rhea" id="RHEA:65757"/>
    </physiologicalReaction>
</comment>
<accession>A0ABT6TH21</accession>
<keyword evidence="12" id="KW-0732">Signal</keyword>
<evidence type="ECO:0000256" key="2">
    <source>
        <dbReference type="ARBA" id="ARBA00004948"/>
    </source>
</evidence>
<dbReference type="EMBL" id="JAGRPV010000001">
    <property type="protein sequence ID" value="MDI4645886.1"/>
    <property type="molecule type" value="Genomic_DNA"/>
</dbReference>
<feature type="domain" description="SsuA/THI5-like" evidence="13">
    <location>
        <begin position="80"/>
        <end position="290"/>
    </location>
</feature>
<evidence type="ECO:0000256" key="1">
    <source>
        <dbReference type="ARBA" id="ARBA00003469"/>
    </source>
</evidence>
<reference evidence="14" key="1">
    <citation type="submission" date="2023-04" db="EMBL/GenBank/DDBJ databases">
        <title>Comparative genomic analysis of Cohnella hashimotonis sp. nov., isolated from the International Space Station.</title>
        <authorList>
            <person name="Venkateswaran K."/>
            <person name="Simpson A."/>
        </authorList>
    </citation>
    <scope>NUCLEOTIDE SEQUENCE</scope>
    <source>
        <strain evidence="14">F6_2S_P_1</strain>
    </source>
</reference>
<keyword evidence="5" id="KW-0808">Transferase</keyword>
<dbReference type="PANTHER" id="PTHR31528">
    <property type="entry name" value="4-AMINO-5-HYDROXYMETHYL-2-METHYLPYRIMIDINE PHOSPHATE SYNTHASE THI11-RELATED"/>
    <property type="match status" value="1"/>
</dbReference>
<evidence type="ECO:0000256" key="12">
    <source>
        <dbReference type="SAM" id="SignalP"/>
    </source>
</evidence>
<feature type="chain" id="PRO_5045054408" description="Thiamine pyrimidine synthase" evidence="12">
    <location>
        <begin position="22"/>
        <end position="362"/>
    </location>
</feature>
<evidence type="ECO:0000313" key="15">
    <source>
        <dbReference type="Proteomes" id="UP001161691"/>
    </source>
</evidence>
<feature type="signal peptide" evidence="12">
    <location>
        <begin position="1"/>
        <end position="21"/>
    </location>
</feature>
<dbReference type="PROSITE" id="PS51257">
    <property type="entry name" value="PROKAR_LIPOPROTEIN"/>
    <property type="match status" value="1"/>
</dbReference>
<evidence type="ECO:0000256" key="7">
    <source>
        <dbReference type="ARBA" id="ARBA00022898"/>
    </source>
</evidence>
<keyword evidence="6" id="KW-0479">Metal-binding</keyword>
<evidence type="ECO:0000256" key="10">
    <source>
        <dbReference type="ARBA" id="ARBA00033171"/>
    </source>
</evidence>
<evidence type="ECO:0000256" key="3">
    <source>
        <dbReference type="ARBA" id="ARBA00009406"/>
    </source>
</evidence>
<gene>
    <name evidence="14" type="ORF">KB449_12995</name>
</gene>
<comment type="similarity">
    <text evidence="3">Belongs to the NMT1/THI5 family.</text>
</comment>
<dbReference type="RefSeq" id="WP_282908785.1">
    <property type="nucleotide sequence ID" value="NZ_JAGRPV010000001.1"/>
</dbReference>
<comment type="subunit">
    <text evidence="4">Homodimer.</text>
</comment>